<evidence type="ECO:0000313" key="4">
    <source>
        <dbReference type="Proteomes" id="UP000239203"/>
    </source>
</evidence>
<comment type="caution">
    <text evidence="3">The sequence shown here is derived from an EMBL/GenBank/DDBJ whole genome shotgun (WGS) entry which is preliminary data.</text>
</comment>
<reference evidence="3 4" key="1">
    <citation type="submission" date="2018-02" db="EMBL/GenBank/DDBJ databases">
        <title>Genomic Encyclopedia of Archaeal and Bacterial Type Strains, Phase II (KMG-II): from individual species to whole genera.</title>
        <authorList>
            <person name="Goeker M."/>
        </authorList>
    </citation>
    <scope>NUCLEOTIDE SEQUENCE [LARGE SCALE GENOMIC DNA]</scope>
    <source>
        <strain evidence="3 4">YU 961-1</strain>
    </source>
</reference>
<dbReference type="InterPro" id="IPR050272">
    <property type="entry name" value="Isochorismatase-like_hydrls"/>
</dbReference>
<name>A0A2S6GGB7_9PSEU</name>
<protein>
    <submittedName>
        <fullName evidence="3">Nicotinamidase-related amidase</fullName>
    </submittedName>
</protein>
<dbReference type="InterPro" id="IPR000868">
    <property type="entry name" value="Isochorismatase-like_dom"/>
</dbReference>
<gene>
    <name evidence="3" type="ORF">CLV40_121114</name>
</gene>
<dbReference type="GO" id="GO:0016787">
    <property type="term" value="F:hydrolase activity"/>
    <property type="evidence" value="ECO:0007669"/>
    <property type="project" value="UniProtKB-KW"/>
</dbReference>
<dbReference type="InterPro" id="IPR036380">
    <property type="entry name" value="Isochorismatase-like_sf"/>
</dbReference>
<dbReference type="Gene3D" id="3.40.50.850">
    <property type="entry name" value="Isochorismatase-like"/>
    <property type="match status" value="1"/>
</dbReference>
<evidence type="ECO:0000256" key="1">
    <source>
        <dbReference type="ARBA" id="ARBA00022801"/>
    </source>
</evidence>
<accession>A0A2S6GGB7</accession>
<dbReference type="PANTHER" id="PTHR43540:SF1">
    <property type="entry name" value="ISOCHORISMATASE HYDROLASE"/>
    <property type="match status" value="1"/>
</dbReference>
<dbReference type="RefSeq" id="WP_104482171.1">
    <property type="nucleotide sequence ID" value="NZ_CP154825.1"/>
</dbReference>
<organism evidence="3 4">
    <name type="scientific">Actinokineospora auranticolor</name>
    <dbReference type="NCBI Taxonomy" id="155976"/>
    <lineage>
        <taxon>Bacteria</taxon>
        <taxon>Bacillati</taxon>
        <taxon>Actinomycetota</taxon>
        <taxon>Actinomycetes</taxon>
        <taxon>Pseudonocardiales</taxon>
        <taxon>Pseudonocardiaceae</taxon>
        <taxon>Actinokineospora</taxon>
    </lineage>
</organism>
<proteinExistence type="predicted"/>
<keyword evidence="4" id="KW-1185">Reference proteome</keyword>
<evidence type="ECO:0000259" key="2">
    <source>
        <dbReference type="Pfam" id="PF00857"/>
    </source>
</evidence>
<dbReference type="CDD" id="cd01014">
    <property type="entry name" value="nicotinamidase_related"/>
    <property type="match status" value="1"/>
</dbReference>
<dbReference type="OrthoDB" id="9794942at2"/>
<dbReference type="EMBL" id="PTIX01000021">
    <property type="protein sequence ID" value="PPK64250.1"/>
    <property type="molecule type" value="Genomic_DNA"/>
</dbReference>
<dbReference type="PANTHER" id="PTHR43540">
    <property type="entry name" value="PEROXYUREIDOACRYLATE/UREIDOACRYLATE AMIDOHYDROLASE-RELATED"/>
    <property type="match status" value="1"/>
</dbReference>
<dbReference type="SUPFAM" id="SSF52499">
    <property type="entry name" value="Isochorismatase-like hydrolases"/>
    <property type="match status" value="1"/>
</dbReference>
<sequence>MTTALILIDVQQGFDDPVFGPRNNPAAETNIKTLLDAWAAAGQPLVLVRHDSLVEGSPLHPGTPGSRFKPVLDDAHPDLLFTKTVHSSFHGSVDLHGWLTTRGIERIVLAGIQTNFCVETTARVGGNLGFDVHVALDATYTFNLGDLTADELSKATATNLQGGGFATVSTTAEVLTLLD</sequence>
<keyword evidence="1" id="KW-0378">Hydrolase</keyword>
<dbReference type="Proteomes" id="UP000239203">
    <property type="component" value="Unassembled WGS sequence"/>
</dbReference>
<feature type="domain" description="Isochorismatase-like" evidence="2">
    <location>
        <begin position="3"/>
        <end position="172"/>
    </location>
</feature>
<dbReference type="AlphaFoldDB" id="A0A2S6GGB7"/>
<dbReference type="Pfam" id="PF00857">
    <property type="entry name" value="Isochorismatase"/>
    <property type="match status" value="1"/>
</dbReference>
<evidence type="ECO:0000313" key="3">
    <source>
        <dbReference type="EMBL" id="PPK64250.1"/>
    </source>
</evidence>